<name>A0A942I9H3_9HYPH</name>
<dbReference type="InterPro" id="IPR016032">
    <property type="entry name" value="Sig_transdc_resp-reg_C-effctor"/>
</dbReference>
<dbReference type="CDD" id="cd06170">
    <property type="entry name" value="LuxR_C_like"/>
    <property type="match status" value="1"/>
</dbReference>
<dbReference type="Gene3D" id="1.10.10.10">
    <property type="entry name" value="Winged helix-like DNA-binding domain superfamily/Winged helix DNA-binding domain"/>
    <property type="match status" value="1"/>
</dbReference>
<keyword evidence="3" id="KW-0804">Transcription</keyword>
<dbReference type="InterPro" id="IPR036388">
    <property type="entry name" value="WH-like_DNA-bd_sf"/>
</dbReference>
<evidence type="ECO:0000259" key="4">
    <source>
        <dbReference type="PROSITE" id="PS50043"/>
    </source>
</evidence>
<gene>
    <name evidence="5" type="ORF">KEU06_17000</name>
</gene>
<dbReference type="PANTHER" id="PTHR44688">
    <property type="entry name" value="DNA-BINDING TRANSCRIPTIONAL ACTIVATOR DEVR_DOSR"/>
    <property type="match status" value="1"/>
</dbReference>
<dbReference type="SMART" id="SM00421">
    <property type="entry name" value="HTH_LUXR"/>
    <property type="match status" value="1"/>
</dbReference>
<dbReference type="EMBL" id="JAGWCR010000009">
    <property type="protein sequence ID" value="MBS3650315.1"/>
    <property type="molecule type" value="Genomic_DNA"/>
</dbReference>
<keyword evidence="6" id="KW-1185">Reference proteome</keyword>
<dbReference type="InterPro" id="IPR000792">
    <property type="entry name" value="Tscrpt_reg_LuxR_C"/>
</dbReference>
<dbReference type="RefSeq" id="WP_188255877.1">
    <property type="nucleotide sequence ID" value="NZ_JABVCF010000009.1"/>
</dbReference>
<proteinExistence type="predicted"/>
<dbReference type="AlphaFoldDB" id="A0A942I9H3"/>
<reference evidence="5" key="1">
    <citation type="submission" date="2021-04" db="EMBL/GenBank/DDBJ databases">
        <title>Pseudaminobacter soli sp. nov., isolated from paddy soil contaminated by heavy metals.</title>
        <authorList>
            <person name="Zhang K."/>
        </authorList>
    </citation>
    <scope>NUCLEOTIDE SEQUENCE</scope>
    <source>
        <strain evidence="5">19-2017</strain>
    </source>
</reference>
<keyword evidence="1" id="KW-0805">Transcription regulation</keyword>
<dbReference type="SUPFAM" id="SSF46894">
    <property type="entry name" value="C-terminal effector domain of the bipartite response regulators"/>
    <property type="match status" value="1"/>
</dbReference>
<evidence type="ECO:0000313" key="6">
    <source>
        <dbReference type="Proteomes" id="UP000680348"/>
    </source>
</evidence>
<dbReference type="PROSITE" id="PS00622">
    <property type="entry name" value="HTH_LUXR_1"/>
    <property type="match status" value="1"/>
</dbReference>
<dbReference type="PANTHER" id="PTHR44688:SF16">
    <property type="entry name" value="DNA-BINDING TRANSCRIPTIONAL ACTIVATOR DEVR_DOSR"/>
    <property type="match status" value="1"/>
</dbReference>
<protein>
    <submittedName>
        <fullName evidence="5">LuxR family transcriptional regulator</fullName>
    </submittedName>
</protein>
<evidence type="ECO:0000256" key="3">
    <source>
        <dbReference type="ARBA" id="ARBA00023163"/>
    </source>
</evidence>
<feature type="domain" description="HTH luxR-type" evidence="4">
    <location>
        <begin position="169"/>
        <end position="234"/>
    </location>
</feature>
<evidence type="ECO:0000313" key="5">
    <source>
        <dbReference type="EMBL" id="MBS3650315.1"/>
    </source>
</evidence>
<dbReference type="PROSITE" id="PS50043">
    <property type="entry name" value="HTH_LUXR_2"/>
    <property type="match status" value="1"/>
</dbReference>
<dbReference type="Proteomes" id="UP000680348">
    <property type="component" value="Unassembled WGS sequence"/>
</dbReference>
<dbReference type="Pfam" id="PF00196">
    <property type="entry name" value="GerE"/>
    <property type="match status" value="1"/>
</dbReference>
<keyword evidence="2" id="KW-0238">DNA-binding</keyword>
<sequence>MAGNGTQIGVPAGAGRLGSSADLTAFLMALCGQVGADYYMLVAVINDTERSDLRIIASNWVYDAVQIAGPQLIAALVKSEHTVPPGRQPRAIITHDAPPLPGVLSGEDARLLDVLGHGEVYPLRVHVGRQKLYVLFSTEVPGQLAAEDLMRAQMRCCYALSLIPDLIAETAQQDPLSDRERECLYWVSEGKTTEDVALILGVSANTVNGYVTHAMQKFGAPNRAMAVATAIRSGII</sequence>
<dbReference type="GO" id="GO:0006355">
    <property type="term" value="P:regulation of DNA-templated transcription"/>
    <property type="evidence" value="ECO:0007669"/>
    <property type="project" value="InterPro"/>
</dbReference>
<accession>A0A942I9H3</accession>
<comment type="caution">
    <text evidence="5">The sequence shown here is derived from an EMBL/GenBank/DDBJ whole genome shotgun (WGS) entry which is preliminary data.</text>
</comment>
<evidence type="ECO:0000256" key="1">
    <source>
        <dbReference type="ARBA" id="ARBA00023015"/>
    </source>
</evidence>
<dbReference type="PRINTS" id="PR00038">
    <property type="entry name" value="HTHLUXR"/>
</dbReference>
<evidence type="ECO:0000256" key="2">
    <source>
        <dbReference type="ARBA" id="ARBA00023125"/>
    </source>
</evidence>
<dbReference type="GO" id="GO:0003677">
    <property type="term" value="F:DNA binding"/>
    <property type="evidence" value="ECO:0007669"/>
    <property type="project" value="UniProtKB-KW"/>
</dbReference>
<organism evidence="5 6">
    <name type="scientific">Pseudaminobacter soli</name>
    <name type="common">ex Zhang et al. 2022</name>
    <dbReference type="NCBI Taxonomy" id="2831468"/>
    <lineage>
        <taxon>Bacteria</taxon>
        <taxon>Pseudomonadati</taxon>
        <taxon>Pseudomonadota</taxon>
        <taxon>Alphaproteobacteria</taxon>
        <taxon>Hyphomicrobiales</taxon>
        <taxon>Phyllobacteriaceae</taxon>
        <taxon>Pseudaminobacter</taxon>
    </lineage>
</organism>